<dbReference type="Proteomes" id="UP000075312">
    <property type="component" value="Unassembled WGS sequence"/>
</dbReference>
<sequence>MNHLFARSAGAPASRLWSARSRFCFSSGLSTGLLWLMPAGALLAVVVPSAAAHAQSTVQPAPSVVRHTAPTHEINASHDTMPARLSEPESESGLIDFSQ</sequence>
<dbReference type="AlphaFoldDB" id="A0A149UU35"/>
<feature type="non-terminal residue" evidence="2">
    <location>
        <position position="99"/>
    </location>
</feature>
<organism evidence="2 3">
    <name type="scientific">Acetobacter cerevisiae</name>
    <dbReference type="NCBI Taxonomy" id="178900"/>
    <lineage>
        <taxon>Bacteria</taxon>
        <taxon>Pseudomonadati</taxon>
        <taxon>Pseudomonadota</taxon>
        <taxon>Alphaproteobacteria</taxon>
        <taxon>Acetobacterales</taxon>
        <taxon>Acetobacteraceae</taxon>
        <taxon>Acetobacter</taxon>
    </lineage>
</organism>
<dbReference type="PATRIC" id="fig|178900.6.peg.1052"/>
<dbReference type="RefSeq" id="WP_156474695.1">
    <property type="nucleotide sequence ID" value="NZ_LHZY01000027.1"/>
</dbReference>
<reference evidence="2 3" key="1">
    <citation type="submission" date="2015-06" db="EMBL/GenBank/DDBJ databases">
        <title>Improved classification and identification of acetic acid bacteria using matrix-assisted laser desorption/ionization time-of-flight mass spectrometry; Gluconobacter nephelii and Gluconobacter uchimurae are later heterotypic synonyms of Gluconobacter japonicus and Gluconobacter oxydans, respectively.</title>
        <authorList>
            <person name="Li L."/>
            <person name="Cleenwerck I."/>
            <person name="De Vuyst L."/>
            <person name="Vandamme P."/>
        </authorList>
    </citation>
    <scope>NUCLEOTIDE SEQUENCE [LARGE SCALE GENOMIC DNA]</scope>
    <source>
        <strain evidence="2 3">LMG 1608</strain>
    </source>
</reference>
<evidence type="ECO:0000313" key="2">
    <source>
        <dbReference type="EMBL" id="KXV71365.1"/>
    </source>
</evidence>
<gene>
    <name evidence="2" type="ORF">AD952_09455</name>
</gene>
<proteinExistence type="predicted"/>
<evidence type="ECO:0000313" key="3">
    <source>
        <dbReference type="Proteomes" id="UP000075312"/>
    </source>
</evidence>
<comment type="caution">
    <text evidence="2">The sequence shown here is derived from an EMBL/GenBank/DDBJ whole genome shotgun (WGS) entry which is preliminary data.</text>
</comment>
<protein>
    <submittedName>
        <fullName evidence="2">Uncharacterized protein</fullName>
    </submittedName>
</protein>
<evidence type="ECO:0000256" key="1">
    <source>
        <dbReference type="SAM" id="MobiDB-lite"/>
    </source>
</evidence>
<accession>A0A149UU35</accession>
<feature type="region of interest" description="Disordered" evidence="1">
    <location>
        <begin position="72"/>
        <end position="99"/>
    </location>
</feature>
<name>A0A149UU35_9PROT</name>
<dbReference type="EMBL" id="LHZY01000027">
    <property type="protein sequence ID" value="KXV71365.1"/>
    <property type="molecule type" value="Genomic_DNA"/>
</dbReference>